<sequence>MSYLTFDSLPKSLKKLLTTWMEPENWSLNLQEVCEKAGVNYNSARTMIARVGSVEFYDLKSRLFRQAACRTYGKVLKALVDKAISGNIRAIELYFRLTGHLTDRYEIKADLSTSIVDELVRAKEKLEKFEV</sequence>
<evidence type="ECO:0000313" key="2">
    <source>
        <dbReference type="Proteomes" id="UP000063234"/>
    </source>
</evidence>
<name>A0A0S3QSN4_THET7</name>
<organism evidence="1 2">
    <name type="scientific">Thermosulfidibacter takaii (strain DSM 17441 / JCM 13301 / NBRC 103674 / ABI70S6)</name>
    <dbReference type="NCBI Taxonomy" id="1298851"/>
    <lineage>
        <taxon>Bacteria</taxon>
        <taxon>Pseudomonadati</taxon>
        <taxon>Thermosulfidibacterota</taxon>
        <taxon>Thermosulfidibacteria</taxon>
        <taxon>Thermosulfidibacterales</taxon>
        <taxon>Thermosulfidibacteraceae</taxon>
    </lineage>
</organism>
<dbReference type="EMBL" id="AP013035">
    <property type="protein sequence ID" value="BAT71297.1"/>
    <property type="molecule type" value="Genomic_DNA"/>
</dbReference>
<dbReference type="AlphaFoldDB" id="A0A0S3QSN4"/>
<keyword evidence="2" id="KW-1185">Reference proteome</keyword>
<protein>
    <submittedName>
        <fullName evidence="1">Uncharacterized protein</fullName>
    </submittedName>
</protein>
<gene>
    <name evidence="1" type="ORF">TST_0490</name>
</gene>
<dbReference type="Proteomes" id="UP000063234">
    <property type="component" value="Chromosome"/>
</dbReference>
<accession>A0A0S3QSN4</accession>
<reference evidence="2" key="1">
    <citation type="journal article" date="2018" name="Science">
        <title>A primordial and reversible TCA cycle in a facultatively chemolithoautotrophic thermophile.</title>
        <authorList>
            <person name="Nunoura T."/>
            <person name="Chikaraishi Y."/>
            <person name="Izaki R."/>
            <person name="Suwa T."/>
            <person name="Sato T."/>
            <person name="Harada T."/>
            <person name="Mori K."/>
            <person name="Kato Y."/>
            <person name="Miyazaki M."/>
            <person name="Shimamura S."/>
            <person name="Yanagawa K."/>
            <person name="Shuto A."/>
            <person name="Ohkouchi N."/>
            <person name="Fujita N."/>
            <person name="Takaki Y."/>
            <person name="Atomi H."/>
            <person name="Takai K."/>
        </authorList>
    </citation>
    <scope>NUCLEOTIDE SEQUENCE [LARGE SCALE GENOMIC DNA]</scope>
    <source>
        <strain evidence="2">DSM 17441 / JCM 13301 / NBRC 103674 / ABI70S6</strain>
    </source>
</reference>
<proteinExistence type="predicted"/>
<dbReference type="KEGG" id="ttk:TST_0490"/>
<evidence type="ECO:0000313" key="1">
    <source>
        <dbReference type="EMBL" id="BAT71297.1"/>
    </source>
</evidence>